<accession>A0A6A6ENN2</accession>
<organism evidence="2 3">
    <name type="scientific">Zopfia rhizophila CBS 207.26</name>
    <dbReference type="NCBI Taxonomy" id="1314779"/>
    <lineage>
        <taxon>Eukaryota</taxon>
        <taxon>Fungi</taxon>
        <taxon>Dikarya</taxon>
        <taxon>Ascomycota</taxon>
        <taxon>Pezizomycotina</taxon>
        <taxon>Dothideomycetes</taxon>
        <taxon>Dothideomycetes incertae sedis</taxon>
        <taxon>Zopfiaceae</taxon>
        <taxon>Zopfia</taxon>
    </lineage>
</organism>
<dbReference type="EMBL" id="ML994615">
    <property type="protein sequence ID" value="KAF2192318.1"/>
    <property type="molecule type" value="Genomic_DNA"/>
</dbReference>
<feature type="chain" id="PRO_5025476861" description="Secreted protein" evidence="1">
    <location>
        <begin position="18"/>
        <end position="94"/>
    </location>
</feature>
<gene>
    <name evidence="2" type="ORF">K469DRAFT_309521</name>
</gene>
<sequence length="94" mass="10187">MKPQFLIFTALLSSALASLMAGPGPICTTHVVKAPSFQVDCTFYSHTMTKTSYTDCGGCALETKYLGRGLVRPHLSSFPRTSLPYSVSPLHPLH</sequence>
<keyword evidence="1" id="KW-0732">Signal</keyword>
<feature type="signal peptide" evidence="1">
    <location>
        <begin position="1"/>
        <end position="17"/>
    </location>
</feature>
<dbReference type="Proteomes" id="UP000800200">
    <property type="component" value="Unassembled WGS sequence"/>
</dbReference>
<evidence type="ECO:0000313" key="3">
    <source>
        <dbReference type="Proteomes" id="UP000800200"/>
    </source>
</evidence>
<evidence type="ECO:0000256" key="1">
    <source>
        <dbReference type="SAM" id="SignalP"/>
    </source>
</evidence>
<dbReference type="AlphaFoldDB" id="A0A6A6ENN2"/>
<reference evidence="2" key="1">
    <citation type="journal article" date="2020" name="Stud. Mycol.">
        <title>101 Dothideomycetes genomes: a test case for predicting lifestyles and emergence of pathogens.</title>
        <authorList>
            <person name="Haridas S."/>
            <person name="Albert R."/>
            <person name="Binder M."/>
            <person name="Bloem J."/>
            <person name="Labutti K."/>
            <person name="Salamov A."/>
            <person name="Andreopoulos B."/>
            <person name="Baker S."/>
            <person name="Barry K."/>
            <person name="Bills G."/>
            <person name="Bluhm B."/>
            <person name="Cannon C."/>
            <person name="Castanera R."/>
            <person name="Culley D."/>
            <person name="Daum C."/>
            <person name="Ezra D."/>
            <person name="Gonzalez J."/>
            <person name="Henrissat B."/>
            <person name="Kuo A."/>
            <person name="Liang C."/>
            <person name="Lipzen A."/>
            <person name="Lutzoni F."/>
            <person name="Magnuson J."/>
            <person name="Mondo S."/>
            <person name="Nolan M."/>
            <person name="Ohm R."/>
            <person name="Pangilinan J."/>
            <person name="Park H.-J."/>
            <person name="Ramirez L."/>
            <person name="Alfaro M."/>
            <person name="Sun H."/>
            <person name="Tritt A."/>
            <person name="Yoshinaga Y."/>
            <person name="Zwiers L.-H."/>
            <person name="Turgeon B."/>
            <person name="Goodwin S."/>
            <person name="Spatafora J."/>
            <person name="Crous P."/>
            <person name="Grigoriev I."/>
        </authorList>
    </citation>
    <scope>NUCLEOTIDE SEQUENCE</scope>
    <source>
        <strain evidence="2">CBS 207.26</strain>
    </source>
</reference>
<evidence type="ECO:0000313" key="2">
    <source>
        <dbReference type="EMBL" id="KAF2192318.1"/>
    </source>
</evidence>
<proteinExistence type="predicted"/>
<name>A0A6A6ENN2_9PEZI</name>
<dbReference type="OrthoDB" id="3777408at2759"/>
<keyword evidence="3" id="KW-1185">Reference proteome</keyword>
<protein>
    <recommendedName>
        <fullName evidence="4">Secreted protein</fullName>
    </recommendedName>
</protein>
<evidence type="ECO:0008006" key="4">
    <source>
        <dbReference type="Google" id="ProtNLM"/>
    </source>
</evidence>